<protein>
    <submittedName>
        <fullName evidence="1">Uncharacterized protein</fullName>
    </submittedName>
</protein>
<dbReference type="AlphaFoldDB" id="A0A9J6D4T3"/>
<evidence type="ECO:0000313" key="2">
    <source>
        <dbReference type="Proteomes" id="UP000821866"/>
    </source>
</evidence>
<dbReference type="Proteomes" id="UP000821866">
    <property type="component" value="Chromosome 9"/>
</dbReference>
<name>A0A9J6D4T3_RHIMP</name>
<sequence length="186" mass="20569">MFPEIPPPAFLQCPGVPPIPWKTLRSVLQVYVDAAATDDTPDAKKGLLLESLVVEGSQAYYKATHKQTPLKGVHTSGDGATCDAYQPALAVLDAYFAPPQDAFCVRSRFRPRIQEPDKTPVQFILAQRWLANNCNFGPVADKIIQDQILRSLRDPDLLRSFVKTGDACTALSALNQAREEERFGRV</sequence>
<keyword evidence="2" id="KW-1185">Reference proteome</keyword>
<reference evidence="1" key="2">
    <citation type="submission" date="2021-09" db="EMBL/GenBank/DDBJ databases">
        <authorList>
            <person name="Jia N."/>
            <person name="Wang J."/>
            <person name="Shi W."/>
            <person name="Du L."/>
            <person name="Sun Y."/>
            <person name="Zhan W."/>
            <person name="Jiang J."/>
            <person name="Wang Q."/>
            <person name="Zhang B."/>
            <person name="Ji P."/>
            <person name="Sakyi L.B."/>
            <person name="Cui X."/>
            <person name="Yuan T."/>
            <person name="Jiang B."/>
            <person name="Yang W."/>
            <person name="Lam T.T.-Y."/>
            <person name="Chang Q."/>
            <person name="Ding S."/>
            <person name="Wang X."/>
            <person name="Zhu J."/>
            <person name="Ruan X."/>
            <person name="Zhao L."/>
            <person name="Wei J."/>
            <person name="Que T."/>
            <person name="Du C."/>
            <person name="Cheng J."/>
            <person name="Dai P."/>
            <person name="Han X."/>
            <person name="Huang E."/>
            <person name="Gao Y."/>
            <person name="Liu J."/>
            <person name="Shao H."/>
            <person name="Ye R."/>
            <person name="Li L."/>
            <person name="Wei W."/>
            <person name="Wang X."/>
            <person name="Wang C."/>
            <person name="Huo Q."/>
            <person name="Li W."/>
            <person name="Guo W."/>
            <person name="Chen H."/>
            <person name="Chen S."/>
            <person name="Zhou L."/>
            <person name="Zhou L."/>
            <person name="Ni X."/>
            <person name="Tian J."/>
            <person name="Zhou Y."/>
            <person name="Sheng Y."/>
            <person name="Liu T."/>
            <person name="Pan Y."/>
            <person name="Xia L."/>
            <person name="Li J."/>
            <person name="Zhao F."/>
            <person name="Cao W."/>
        </authorList>
    </citation>
    <scope>NUCLEOTIDE SEQUENCE</scope>
    <source>
        <strain evidence="1">Rmic-2018</strain>
        <tissue evidence="1">Larvae</tissue>
    </source>
</reference>
<gene>
    <name evidence="1" type="ORF">HPB51_010282</name>
</gene>
<reference evidence="1" key="1">
    <citation type="journal article" date="2020" name="Cell">
        <title>Large-Scale Comparative Analyses of Tick Genomes Elucidate Their Genetic Diversity and Vector Capacities.</title>
        <authorList>
            <consortium name="Tick Genome and Microbiome Consortium (TIGMIC)"/>
            <person name="Jia N."/>
            <person name="Wang J."/>
            <person name="Shi W."/>
            <person name="Du L."/>
            <person name="Sun Y."/>
            <person name="Zhan W."/>
            <person name="Jiang J.F."/>
            <person name="Wang Q."/>
            <person name="Zhang B."/>
            <person name="Ji P."/>
            <person name="Bell-Sakyi L."/>
            <person name="Cui X.M."/>
            <person name="Yuan T.T."/>
            <person name="Jiang B.G."/>
            <person name="Yang W.F."/>
            <person name="Lam T.T."/>
            <person name="Chang Q.C."/>
            <person name="Ding S.J."/>
            <person name="Wang X.J."/>
            <person name="Zhu J.G."/>
            <person name="Ruan X.D."/>
            <person name="Zhao L."/>
            <person name="Wei J.T."/>
            <person name="Ye R.Z."/>
            <person name="Que T.C."/>
            <person name="Du C.H."/>
            <person name="Zhou Y.H."/>
            <person name="Cheng J.X."/>
            <person name="Dai P.F."/>
            <person name="Guo W.B."/>
            <person name="Han X.H."/>
            <person name="Huang E.J."/>
            <person name="Li L.F."/>
            <person name="Wei W."/>
            <person name="Gao Y.C."/>
            <person name="Liu J.Z."/>
            <person name="Shao H.Z."/>
            <person name="Wang X."/>
            <person name="Wang C.C."/>
            <person name="Yang T.C."/>
            <person name="Huo Q.B."/>
            <person name="Li W."/>
            <person name="Chen H.Y."/>
            <person name="Chen S.E."/>
            <person name="Zhou L.G."/>
            <person name="Ni X.B."/>
            <person name="Tian J.H."/>
            <person name="Sheng Y."/>
            <person name="Liu T."/>
            <person name="Pan Y.S."/>
            <person name="Xia L.Y."/>
            <person name="Li J."/>
            <person name="Zhao F."/>
            <person name="Cao W.C."/>
        </authorList>
    </citation>
    <scope>NUCLEOTIDE SEQUENCE</scope>
    <source>
        <strain evidence="1">Rmic-2018</strain>
    </source>
</reference>
<comment type="caution">
    <text evidence="1">The sequence shown here is derived from an EMBL/GenBank/DDBJ whole genome shotgun (WGS) entry which is preliminary data.</text>
</comment>
<evidence type="ECO:0000313" key="1">
    <source>
        <dbReference type="EMBL" id="KAH8009092.1"/>
    </source>
</evidence>
<accession>A0A9J6D4T3</accession>
<dbReference type="EMBL" id="JABSTU010000011">
    <property type="protein sequence ID" value="KAH8009092.1"/>
    <property type="molecule type" value="Genomic_DNA"/>
</dbReference>
<organism evidence="1 2">
    <name type="scientific">Rhipicephalus microplus</name>
    <name type="common">Cattle tick</name>
    <name type="synonym">Boophilus microplus</name>
    <dbReference type="NCBI Taxonomy" id="6941"/>
    <lineage>
        <taxon>Eukaryota</taxon>
        <taxon>Metazoa</taxon>
        <taxon>Ecdysozoa</taxon>
        <taxon>Arthropoda</taxon>
        <taxon>Chelicerata</taxon>
        <taxon>Arachnida</taxon>
        <taxon>Acari</taxon>
        <taxon>Parasitiformes</taxon>
        <taxon>Ixodida</taxon>
        <taxon>Ixodoidea</taxon>
        <taxon>Ixodidae</taxon>
        <taxon>Rhipicephalinae</taxon>
        <taxon>Rhipicephalus</taxon>
        <taxon>Boophilus</taxon>
    </lineage>
</organism>
<proteinExistence type="predicted"/>